<gene>
    <name evidence="1" type="ORF">EV182_007768</name>
</gene>
<keyword evidence="2" id="KW-1185">Reference proteome</keyword>
<organism evidence="1 2">
    <name type="scientific">Spiromyces aspiralis</name>
    <dbReference type="NCBI Taxonomy" id="68401"/>
    <lineage>
        <taxon>Eukaryota</taxon>
        <taxon>Fungi</taxon>
        <taxon>Fungi incertae sedis</taxon>
        <taxon>Zoopagomycota</taxon>
        <taxon>Kickxellomycotina</taxon>
        <taxon>Kickxellomycetes</taxon>
        <taxon>Kickxellales</taxon>
        <taxon>Kickxellaceae</taxon>
        <taxon>Spiromyces</taxon>
    </lineage>
</organism>
<feature type="non-terminal residue" evidence="1">
    <location>
        <position position="95"/>
    </location>
</feature>
<dbReference type="Proteomes" id="UP001145114">
    <property type="component" value="Unassembled WGS sequence"/>
</dbReference>
<accession>A0ACC1H8F5</accession>
<name>A0ACC1H8F5_9FUNG</name>
<sequence>MEASISGGSGTFHGEFFSTIDELFGEHLDDHSLKASEISSGNIMTHISLLVLKAEIGRVSPVSETHRCSTGPRAGRAWLNQVLVDTAFVRLWVAR</sequence>
<dbReference type="EMBL" id="JAMZIH010008871">
    <property type="protein sequence ID" value="KAJ1671193.1"/>
    <property type="molecule type" value="Genomic_DNA"/>
</dbReference>
<proteinExistence type="predicted"/>
<comment type="caution">
    <text evidence="1">The sequence shown here is derived from an EMBL/GenBank/DDBJ whole genome shotgun (WGS) entry which is preliminary data.</text>
</comment>
<evidence type="ECO:0000313" key="2">
    <source>
        <dbReference type="Proteomes" id="UP001145114"/>
    </source>
</evidence>
<evidence type="ECO:0000313" key="1">
    <source>
        <dbReference type="EMBL" id="KAJ1671193.1"/>
    </source>
</evidence>
<protein>
    <submittedName>
        <fullName evidence="1">Uncharacterized protein</fullName>
    </submittedName>
</protein>
<reference evidence="1" key="1">
    <citation type="submission" date="2022-06" db="EMBL/GenBank/DDBJ databases">
        <title>Phylogenomic reconstructions and comparative analyses of Kickxellomycotina fungi.</title>
        <authorList>
            <person name="Reynolds N.K."/>
            <person name="Stajich J.E."/>
            <person name="Barry K."/>
            <person name="Grigoriev I.V."/>
            <person name="Crous P."/>
            <person name="Smith M.E."/>
        </authorList>
    </citation>
    <scope>NUCLEOTIDE SEQUENCE</scope>
    <source>
        <strain evidence="1">RSA 2271</strain>
    </source>
</reference>